<protein>
    <submittedName>
        <fullName evidence="1">Uncharacterized protein</fullName>
    </submittedName>
</protein>
<accession>A0ABV2EZX5</accession>
<dbReference type="EMBL" id="JBEPLV010000002">
    <property type="protein sequence ID" value="MET3545074.1"/>
    <property type="molecule type" value="Genomic_DNA"/>
</dbReference>
<comment type="caution">
    <text evidence="1">The sequence shown here is derived from an EMBL/GenBank/DDBJ whole genome shotgun (WGS) entry which is preliminary data.</text>
</comment>
<name>A0ABV2EZX5_9BACL</name>
<proteinExistence type="predicted"/>
<evidence type="ECO:0000313" key="2">
    <source>
        <dbReference type="Proteomes" id="UP001549098"/>
    </source>
</evidence>
<reference evidence="1 2" key="1">
    <citation type="submission" date="2024-06" db="EMBL/GenBank/DDBJ databases">
        <title>Genomic Encyclopedia of Type Strains, Phase IV (KMG-IV): sequencing the most valuable type-strain genomes for metagenomic binning, comparative biology and taxonomic classification.</title>
        <authorList>
            <person name="Goeker M."/>
        </authorList>
    </citation>
    <scope>NUCLEOTIDE SEQUENCE [LARGE SCALE GENOMIC DNA]</scope>
    <source>
        <strain evidence="1 2">DSM 17253</strain>
    </source>
</reference>
<keyword evidence="2" id="KW-1185">Reference proteome</keyword>
<organism evidence="1 2">
    <name type="scientific">Paenibacillus favisporus</name>
    <dbReference type="NCBI Taxonomy" id="221028"/>
    <lineage>
        <taxon>Bacteria</taxon>
        <taxon>Bacillati</taxon>
        <taxon>Bacillota</taxon>
        <taxon>Bacilli</taxon>
        <taxon>Bacillales</taxon>
        <taxon>Paenibacillaceae</taxon>
        <taxon>Paenibacillus</taxon>
    </lineage>
</organism>
<evidence type="ECO:0000313" key="1">
    <source>
        <dbReference type="EMBL" id="MET3545074.1"/>
    </source>
</evidence>
<gene>
    <name evidence="1" type="ORF">ABID47_001685</name>
</gene>
<sequence length="29" mass="3500">MTNEMKQSFLLMEACFFFFLDHDDLLSLI</sequence>
<dbReference type="Proteomes" id="UP001549098">
    <property type="component" value="Unassembled WGS sequence"/>
</dbReference>